<dbReference type="EMBL" id="PUEC01000010">
    <property type="protein sequence ID" value="PWB02742.1"/>
    <property type="molecule type" value="Genomic_DNA"/>
</dbReference>
<dbReference type="AlphaFoldDB" id="A0A2V1IKP0"/>
<evidence type="ECO:0000313" key="2">
    <source>
        <dbReference type="EMBL" id="PWB02742.1"/>
    </source>
</evidence>
<accession>A0A2V1IKP0</accession>
<keyword evidence="1" id="KW-1133">Transmembrane helix</keyword>
<dbReference type="GeneID" id="82525866"/>
<feature type="transmembrane region" description="Helical" evidence="1">
    <location>
        <begin position="7"/>
        <end position="24"/>
    </location>
</feature>
<organism evidence="2 3">
    <name type="scientific">Duncaniella muris</name>
    <dbReference type="NCBI Taxonomy" id="2094150"/>
    <lineage>
        <taxon>Bacteria</taxon>
        <taxon>Pseudomonadati</taxon>
        <taxon>Bacteroidota</taxon>
        <taxon>Bacteroidia</taxon>
        <taxon>Bacteroidales</taxon>
        <taxon>Muribaculaceae</taxon>
        <taxon>Duncaniella</taxon>
    </lineage>
</organism>
<keyword evidence="1" id="KW-0472">Membrane</keyword>
<sequence>MDTSTKIRFGFIAVLWLALCYLVIASQPFTLWVAFIVICSGIVVWVPLYKKYVKNGKRNSKG</sequence>
<proteinExistence type="predicted"/>
<reference evidence="3" key="1">
    <citation type="submission" date="2018-02" db="EMBL/GenBank/DDBJ databases">
        <authorList>
            <person name="Clavel T."/>
            <person name="Strowig T."/>
        </authorList>
    </citation>
    <scope>NUCLEOTIDE SEQUENCE [LARGE SCALE GENOMIC DNA]</scope>
    <source>
        <strain evidence="3">DSM 103720</strain>
    </source>
</reference>
<gene>
    <name evidence="2" type="ORF">C5O23_05855</name>
</gene>
<feature type="transmembrane region" description="Helical" evidence="1">
    <location>
        <begin position="30"/>
        <end position="49"/>
    </location>
</feature>
<dbReference type="Proteomes" id="UP000244905">
    <property type="component" value="Unassembled WGS sequence"/>
</dbReference>
<keyword evidence="3" id="KW-1185">Reference proteome</keyword>
<keyword evidence="1" id="KW-0812">Transmembrane</keyword>
<evidence type="ECO:0000256" key="1">
    <source>
        <dbReference type="SAM" id="Phobius"/>
    </source>
</evidence>
<evidence type="ECO:0000313" key="3">
    <source>
        <dbReference type="Proteomes" id="UP000244905"/>
    </source>
</evidence>
<protein>
    <submittedName>
        <fullName evidence="2">Uncharacterized protein</fullName>
    </submittedName>
</protein>
<name>A0A2V1IKP0_9BACT</name>
<comment type="caution">
    <text evidence="2">The sequence shown here is derived from an EMBL/GenBank/DDBJ whole genome shotgun (WGS) entry which is preliminary data.</text>
</comment>
<dbReference type="RefSeq" id="WP_107032016.1">
    <property type="nucleotide sequence ID" value="NZ_CAJSYL010000044.1"/>
</dbReference>